<evidence type="ECO:0000313" key="10">
    <source>
        <dbReference type="Proteomes" id="UP000317650"/>
    </source>
</evidence>
<evidence type="ECO:0000256" key="1">
    <source>
        <dbReference type="ARBA" id="ARBA00004123"/>
    </source>
</evidence>
<evidence type="ECO:0000256" key="5">
    <source>
        <dbReference type="ARBA" id="ARBA00023242"/>
    </source>
</evidence>
<evidence type="ECO:0000256" key="3">
    <source>
        <dbReference type="ARBA" id="ARBA00022478"/>
    </source>
</evidence>
<comment type="similarity">
    <text evidence="2">Belongs to the eukaryotic RPB7/RPC8 RNA polymerase subunit family.</text>
</comment>
<sequence>MCPNGGKIICAELFEPFFAECNVAEVVSFQKLDRSIVFPPFNLILVFVRVRGGRISSFQRACGSRPPALLVKASGPPVVPPFSQAEHNLPLPPHLLNRPLLDAIKEELERLFLDKVLSNLGLCISIYDIRTIEGGFVFPGAGSSTYKVVFRLIMFRPYVGEILCGKLKASDANVSLGFFDDIKVPVHLLPHKSRMGEDGIWIWEHECGDLPMDLDEEVHFRVTKINYPPIPVEQDANASPFSPMEIIGEIYGDGLGLLSWWSD</sequence>
<comment type="function">
    <text evidence="6">DNA-dependent RNA polymerase which catalyzes the transcription of DNA into RNA using the four ribonucleoside triphosphates as substrates.</text>
</comment>
<evidence type="ECO:0000256" key="2">
    <source>
        <dbReference type="ARBA" id="ARBA00009307"/>
    </source>
</evidence>
<feature type="domain" description="RNA polymerase III subunit Rpc25" evidence="8">
    <location>
        <begin position="162"/>
        <end position="261"/>
    </location>
</feature>
<protein>
    <recommendedName>
        <fullName evidence="6">DNA-directed RNA polymerase subunit</fullName>
    </recommendedName>
</protein>
<dbReference type="InterPro" id="IPR036898">
    <property type="entry name" value="RNA_pol_Rpb7-like_N_sf"/>
</dbReference>
<dbReference type="CDD" id="cd04330">
    <property type="entry name" value="RNAP_III_Rpc25_N"/>
    <property type="match status" value="1"/>
</dbReference>
<dbReference type="AlphaFoldDB" id="A0A4S8JMZ0"/>
<dbReference type="PANTHER" id="PTHR12709:SF1">
    <property type="entry name" value="DNA-DIRECTED RNA POLYMERASE III SUBUNIT RPC8"/>
    <property type="match status" value="1"/>
</dbReference>
<dbReference type="InterPro" id="IPR012340">
    <property type="entry name" value="NA-bd_OB-fold"/>
</dbReference>
<gene>
    <name evidence="9" type="ORF">C4D60_Mb01t16080</name>
</gene>
<evidence type="ECO:0000259" key="7">
    <source>
        <dbReference type="Pfam" id="PF03876"/>
    </source>
</evidence>
<evidence type="ECO:0000256" key="6">
    <source>
        <dbReference type="RuleBase" id="RU369086"/>
    </source>
</evidence>
<keyword evidence="5 6" id="KW-0539">Nucleus</keyword>
<comment type="subcellular location">
    <subcellularLocation>
        <location evidence="1 6">Nucleus</location>
    </subcellularLocation>
</comment>
<organism evidence="9 10">
    <name type="scientific">Musa balbisiana</name>
    <name type="common">Banana</name>
    <dbReference type="NCBI Taxonomy" id="52838"/>
    <lineage>
        <taxon>Eukaryota</taxon>
        <taxon>Viridiplantae</taxon>
        <taxon>Streptophyta</taxon>
        <taxon>Embryophyta</taxon>
        <taxon>Tracheophyta</taxon>
        <taxon>Spermatophyta</taxon>
        <taxon>Magnoliopsida</taxon>
        <taxon>Liliopsida</taxon>
        <taxon>Zingiberales</taxon>
        <taxon>Musaceae</taxon>
        <taxon>Musa</taxon>
    </lineage>
</organism>
<keyword evidence="3 6" id="KW-0240">DNA-directed RNA polymerase</keyword>
<dbReference type="Pfam" id="PF03876">
    <property type="entry name" value="SHS2_Rpb7-N"/>
    <property type="match status" value="1"/>
</dbReference>
<dbReference type="EMBL" id="PYDT01000004">
    <property type="protein sequence ID" value="THU63470.1"/>
    <property type="molecule type" value="Genomic_DNA"/>
</dbReference>
<dbReference type="InterPro" id="IPR045113">
    <property type="entry name" value="Rpb7-like"/>
</dbReference>
<evidence type="ECO:0000256" key="4">
    <source>
        <dbReference type="ARBA" id="ARBA00023163"/>
    </source>
</evidence>
<dbReference type="SUPFAM" id="SSF88798">
    <property type="entry name" value="N-terminal, heterodimerisation domain of RBP7 (RpoE)"/>
    <property type="match status" value="1"/>
</dbReference>
<dbReference type="GO" id="GO:0006384">
    <property type="term" value="P:transcription initiation at RNA polymerase III promoter"/>
    <property type="evidence" value="ECO:0007669"/>
    <property type="project" value="TreeGrafter"/>
</dbReference>
<dbReference type="Pfam" id="PF08292">
    <property type="entry name" value="RNA_pol_Rbc25"/>
    <property type="match status" value="1"/>
</dbReference>
<dbReference type="Proteomes" id="UP000317650">
    <property type="component" value="Chromosome 1"/>
</dbReference>
<name>A0A4S8JMZ0_MUSBA</name>
<keyword evidence="10" id="KW-1185">Reference proteome</keyword>
<proteinExistence type="inferred from homology"/>
<dbReference type="Gene3D" id="3.30.1490.120">
    <property type="entry name" value="RNA polymerase Rpb7-like, N-terminal domain"/>
    <property type="match status" value="1"/>
</dbReference>
<keyword evidence="4 6" id="KW-0804">Transcription</keyword>
<accession>A0A4S8JMZ0</accession>
<dbReference type="GO" id="GO:0005666">
    <property type="term" value="C:RNA polymerase III complex"/>
    <property type="evidence" value="ECO:0007669"/>
    <property type="project" value="TreeGrafter"/>
</dbReference>
<evidence type="ECO:0000259" key="8">
    <source>
        <dbReference type="Pfam" id="PF08292"/>
    </source>
</evidence>
<evidence type="ECO:0000313" key="9">
    <source>
        <dbReference type="EMBL" id="THU63470.1"/>
    </source>
</evidence>
<dbReference type="STRING" id="52838.A0A4S8JMZ0"/>
<dbReference type="InterPro" id="IPR005576">
    <property type="entry name" value="Rpb7-like_N"/>
</dbReference>
<comment type="caution">
    <text evidence="9">The sequence shown here is derived from an EMBL/GenBank/DDBJ whole genome shotgun (WGS) entry which is preliminary data.</text>
</comment>
<feature type="domain" description="RNA polymerase Rpb7-like N-terminal" evidence="7">
    <location>
        <begin position="86"/>
        <end position="141"/>
    </location>
</feature>
<dbReference type="Gene3D" id="2.40.50.140">
    <property type="entry name" value="Nucleic acid-binding proteins"/>
    <property type="match status" value="1"/>
</dbReference>
<dbReference type="InterPro" id="IPR013238">
    <property type="entry name" value="RNA_pol_III_Rbc25"/>
</dbReference>
<dbReference type="PANTHER" id="PTHR12709">
    <property type="entry name" value="DNA-DIRECTED RNA POLYMERASE II, III"/>
    <property type="match status" value="1"/>
</dbReference>
<reference evidence="9 10" key="1">
    <citation type="journal article" date="2019" name="Nat. Plants">
        <title>Genome sequencing of Musa balbisiana reveals subgenome evolution and function divergence in polyploid bananas.</title>
        <authorList>
            <person name="Yao X."/>
        </authorList>
    </citation>
    <scope>NUCLEOTIDE SEQUENCE [LARGE SCALE GENOMIC DNA]</scope>
    <source>
        <strain evidence="10">cv. DH-PKW</strain>
        <tissue evidence="9">Leaves</tissue>
    </source>
</reference>